<evidence type="ECO:0000256" key="1">
    <source>
        <dbReference type="ARBA" id="ARBA00022679"/>
    </source>
</evidence>
<dbReference type="GO" id="GO:0033877">
    <property type="term" value="F:succinyl-CoA:(R)-benzylsuccinate CoA-transferase activity"/>
    <property type="evidence" value="ECO:0007669"/>
    <property type="project" value="UniProtKB-EC"/>
</dbReference>
<dbReference type="InterPro" id="IPR044855">
    <property type="entry name" value="CoA-Trfase_III_dom3_sf"/>
</dbReference>
<evidence type="ECO:0000313" key="2">
    <source>
        <dbReference type="EMBL" id="SMX23250.1"/>
    </source>
</evidence>
<gene>
    <name evidence="2" type="primary">bbsF</name>
    <name evidence="2" type="ORF">BOA8489_01354</name>
</gene>
<dbReference type="Pfam" id="PF02515">
    <property type="entry name" value="CoA_transf_3"/>
    <property type="match status" value="1"/>
</dbReference>
<dbReference type="AlphaFoldDB" id="A0A238IZS9"/>
<dbReference type="PANTHER" id="PTHR48207:SF3">
    <property type="entry name" value="SUCCINATE--HYDROXYMETHYLGLUTARATE COA-TRANSFERASE"/>
    <property type="match status" value="1"/>
</dbReference>
<evidence type="ECO:0000313" key="3">
    <source>
        <dbReference type="Proteomes" id="UP000201838"/>
    </source>
</evidence>
<protein>
    <submittedName>
        <fullName evidence="2">Succinyl-CoA:(R)-benzylsuccinate CoA-transferase subunit BbsF</fullName>
        <ecNumber evidence="2">2.8.3.15</ecNumber>
    </submittedName>
</protein>
<dbReference type="EC" id="2.8.3.15" evidence="2"/>
<reference evidence="2 3" key="1">
    <citation type="submission" date="2017-05" db="EMBL/GenBank/DDBJ databases">
        <authorList>
            <person name="Song R."/>
            <person name="Chenine A.L."/>
            <person name="Ruprecht R.M."/>
        </authorList>
    </citation>
    <scope>NUCLEOTIDE SEQUENCE [LARGE SCALE GENOMIC DNA]</scope>
    <source>
        <strain evidence="2 3">CECT 8489</strain>
    </source>
</reference>
<dbReference type="OrthoDB" id="7208981at2"/>
<keyword evidence="3" id="KW-1185">Reference proteome</keyword>
<dbReference type="InterPro" id="IPR050483">
    <property type="entry name" value="CoA-transferase_III_domain"/>
</dbReference>
<dbReference type="InterPro" id="IPR003673">
    <property type="entry name" value="CoA-Trfase_fam_III"/>
</dbReference>
<dbReference type="SUPFAM" id="SSF89796">
    <property type="entry name" value="CoA-transferase family III (CaiB/BaiF)"/>
    <property type="match status" value="1"/>
</dbReference>
<dbReference type="Gene3D" id="3.30.1540.10">
    <property type="entry name" value="formyl-coa transferase, domain 3"/>
    <property type="match status" value="1"/>
</dbReference>
<accession>A0A238IZS9</accession>
<dbReference type="InterPro" id="IPR023606">
    <property type="entry name" value="CoA-Trfase_III_dom_1_sf"/>
</dbReference>
<proteinExistence type="predicted"/>
<dbReference type="Proteomes" id="UP000201838">
    <property type="component" value="Unassembled WGS sequence"/>
</dbReference>
<dbReference type="RefSeq" id="WP_093973226.1">
    <property type="nucleotide sequence ID" value="NZ_FXXQ01000003.1"/>
</dbReference>
<organism evidence="2 3">
    <name type="scientific">Boseongicola aestuarii</name>
    <dbReference type="NCBI Taxonomy" id="1470561"/>
    <lineage>
        <taxon>Bacteria</taxon>
        <taxon>Pseudomonadati</taxon>
        <taxon>Pseudomonadota</taxon>
        <taxon>Alphaproteobacteria</taxon>
        <taxon>Rhodobacterales</taxon>
        <taxon>Paracoccaceae</taxon>
        <taxon>Boseongicola</taxon>
    </lineage>
</organism>
<dbReference type="EMBL" id="FXXQ01000003">
    <property type="protein sequence ID" value="SMX23250.1"/>
    <property type="molecule type" value="Genomic_DNA"/>
</dbReference>
<sequence>MAPLSGLKVVELARVLAGPWAGQTLADLGAEVIKVESPEGDDTRAWGPPFVDHDGEKSAAYFHSCNRGKSSVTADFRTEEGRSLVLKLVRDADVLIENFKVGGLEKYGLDYESLKAVNPRLVYCSITGFGQDGPYAHRAGYDYIIQGMSGLMSFTGAPEGQPMKAGVAITDLFTGLYAVIGVQAALVQREKTGKGQHVDLALLDSAVAITSNQAMNYLTTGVAPKRLGNTHPNLMPYQVFDCSDGWIIVAVGNDGQFHRFCSVLKAEGLADAPEYCTNANRVANREALTGILTSMTKGWTKADLLVACEQANVPAGPINDMAEVFQDPQVIARGMKVSHEGVPGVRTPIVFSDAELAPVRAAPKLNGGVAEFTSGEDD</sequence>
<keyword evidence="1 2" id="KW-0808">Transferase</keyword>
<name>A0A238IZS9_9RHOB</name>
<dbReference type="PANTHER" id="PTHR48207">
    <property type="entry name" value="SUCCINATE--HYDROXYMETHYLGLUTARATE COA-TRANSFERASE"/>
    <property type="match status" value="1"/>
</dbReference>
<dbReference type="Gene3D" id="3.40.50.10540">
    <property type="entry name" value="Crotonobetainyl-coa:carnitine coa-transferase, domain 1"/>
    <property type="match status" value="1"/>
</dbReference>